<dbReference type="OrthoDB" id="1005072at2"/>
<organism evidence="2 3">
    <name type="scientific">Pontibacter diazotrophicus</name>
    <dbReference type="NCBI Taxonomy" id="1400979"/>
    <lineage>
        <taxon>Bacteria</taxon>
        <taxon>Pseudomonadati</taxon>
        <taxon>Bacteroidota</taxon>
        <taxon>Cytophagia</taxon>
        <taxon>Cytophagales</taxon>
        <taxon>Hymenobacteraceae</taxon>
        <taxon>Pontibacter</taxon>
    </lineage>
</organism>
<protein>
    <submittedName>
        <fullName evidence="2">DUF2851 family protein</fullName>
    </submittedName>
</protein>
<evidence type="ECO:0000313" key="2">
    <source>
        <dbReference type="EMBL" id="RDV16076.1"/>
    </source>
</evidence>
<gene>
    <name evidence="2" type="ORF">DXT99_05240</name>
</gene>
<evidence type="ECO:0000313" key="3">
    <source>
        <dbReference type="Proteomes" id="UP000256708"/>
    </source>
</evidence>
<dbReference type="RefSeq" id="WP_115564486.1">
    <property type="nucleotide sequence ID" value="NZ_QRGR01000005.1"/>
</dbReference>
<dbReference type="Proteomes" id="UP000256708">
    <property type="component" value="Unassembled WGS sequence"/>
</dbReference>
<proteinExistence type="predicted"/>
<keyword evidence="3" id="KW-1185">Reference proteome</keyword>
<dbReference type="AlphaFoldDB" id="A0A3D8LFI8"/>
<feature type="coiled-coil region" evidence="1">
    <location>
        <begin position="358"/>
        <end position="385"/>
    </location>
</feature>
<sequence length="429" mass="49160">MQEDFLHYIWQHQYFSKTNLTTTDGAALQVLRIGYYNTDAGPDFREALMRIGEVEWSGSVEVHLQASDWHRHQHQLDEKYDQVVLHVVWEADVPVYRMDGTLVPVLVLKGRVDLALLQTYERLLYAKDAVPCAAFWPAVPHITKTLMLERALVERLAAKGEEVLQTLQRYSNDWEQTAYHTLLRGFGFKANQQAFEELAKALPLSVVRRHQQNVLQLETLLFGQAGFLEEAQDAYAAQLLKEYRFLSHKYDLVPKAMQRHRWNFLRMRPANFPTVRLSQLAAILHQQQAFFSKLLEAQTVKQYEVLFQAPVSAYWQEHYLLGKPGKGLQKSMGKSSVQNLIINVAVPLLAAYASYSDNRLYLEKAVSLLEELKEASNKITRHYEDLGWQAKSAADNQAALSLYKRYCAPVNCMHCAIGNKVMKQSSSAA</sequence>
<comment type="caution">
    <text evidence="2">The sequence shown here is derived from an EMBL/GenBank/DDBJ whole genome shotgun (WGS) entry which is preliminary data.</text>
</comment>
<dbReference type="InterPro" id="IPR021272">
    <property type="entry name" value="DUF2851"/>
</dbReference>
<accession>A0A3D8LFI8</accession>
<evidence type="ECO:0000256" key="1">
    <source>
        <dbReference type="SAM" id="Coils"/>
    </source>
</evidence>
<keyword evidence="1" id="KW-0175">Coiled coil</keyword>
<dbReference type="Pfam" id="PF11013">
    <property type="entry name" value="DUF2851"/>
    <property type="match status" value="1"/>
</dbReference>
<name>A0A3D8LFI8_9BACT</name>
<reference evidence="3" key="1">
    <citation type="submission" date="2018-08" db="EMBL/GenBank/DDBJ databases">
        <authorList>
            <person name="Liu Z.-W."/>
            <person name="Du Z.-J."/>
        </authorList>
    </citation>
    <scope>NUCLEOTIDE SEQUENCE [LARGE SCALE GENOMIC DNA]</scope>
    <source>
        <strain evidence="3">H4X</strain>
    </source>
</reference>
<dbReference type="EMBL" id="QRGR01000005">
    <property type="protein sequence ID" value="RDV16076.1"/>
    <property type="molecule type" value="Genomic_DNA"/>
</dbReference>